<dbReference type="SUPFAM" id="SSF56281">
    <property type="entry name" value="Metallo-hydrolase/oxidoreductase"/>
    <property type="match status" value="1"/>
</dbReference>
<proteinExistence type="predicted"/>
<dbReference type="Pfam" id="PF12706">
    <property type="entry name" value="Lactamase_B_2"/>
    <property type="match status" value="1"/>
</dbReference>
<dbReference type="InterPro" id="IPR050114">
    <property type="entry name" value="UPF0173_UPF0282_UlaG_hydrolase"/>
</dbReference>
<protein>
    <submittedName>
        <fullName evidence="2">MBL fold metallo-hydrolase</fullName>
    </submittedName>
</protein>
<keyword evidence="3" id="KW-1185">Reference proteome</keyword>
<dbReference type="InterPro" id="IPR001279">
    <property type="entry name" value="Metallo-B-lactamas"/>
</dbReference>
<dbReference type="Proteomes" id="UP000469011">
    <property type="component" value="Unassembled WGS sequence"/>
</dbReference>
<evidence type="ECO:0000313" key="2">
    <source>
        <dbReference type="EMBL" id="NDW07408.1"/>
    </source>
</evidence>
<sequence length="287" mass="30983">MWLAEHPLDAPLREVLAAPPGARVQLFWLGQAGFVVEGGGRRVVIDPYLSDSLAEKYRGARFAHVRMMPAPVEPCEILHVDAMLATHAHTDHLDPGTLPQLLANNLDAPLIVPKSALAVALQRSCVPKQRLIGIDAGETCKWPGLSITAVRAAHETLERDDQGFYRFLGLAVRLGGATVYHSGDTVPFDGQVEEVRELNADLALLPVNGRDAVRASNGVPGNMSVEEALDLCRATGIGAMIAHHFDLFAFNTVPRETVEALASRSDLPHAVAARLDRFYSLGPEQTG</sequence>
<name>A0A6N9TEX2_9HYPH</name>
<dbReference type="AlphaFoldDB" id="A0A6N9TEX2"/>
<evidence type="ECO:0000259" key="1">
    <source>
        <dbReference type="SMART" id="SM00849"/>
    </source>
</evidence>
<dbReference type="SMART" id="SM00849">
    <property type="entry name" value="Lactamase_B"/>
    <property type="match status" value="1"/>
</dbReference>
<dbReference type="Gene3D" id="3.60.15.10">
    <property type="entry name" value="Ribonuclease Z/Hydroxyacylglutathione hydrolase-like"/>
    <property type="match status" value="1"/>
</dbReference>
<dbReference type="PANTHER" id="PTHR43546">
    <property type="entry name" value="UPF0173 METAL-DEPENDENT HYDROLASE MJ1163-RELATED"/>
    <property type="match status" value="1"/>
</dbReference>
<organism evidence="2 3">
    <name type="scientific">Jiella pacifica</name>
    <dbReference type="NCBI Taxonomy" id="2696469"/>
    <lineage>
        <taxon>Bacteria</taxon>
        <taxon>Pseudomonadati</taxon>
        <taxon>Pseudomonadota</taxon>
        <taxon>Alphaproteobacteria</taxon>
        <taxon>Hyphomicrobiales</taxon>
        <taxon>Aurantimonadaceae</taxon>
        <taxon>Jiella</taxon>
    </lineage>
</organism>
<evidence type="ECO:0000313" key="3">
    <source>
        <dbReference type="Proteomes" id="UP000469011"/>
    </source>
</evidence>
<feature type="domain" description="Metallo-beta-lactamase" evidence="1">
    <location>
        <begin position="30"/>
        <end position="216"/>
    </location>
</feature>
<dbReference type="EMBL" id="JAAAMG010000028">
    <property type="protein sequence ID" value="NDW07408.1"/>
    <property type="molecule type" value="Genomic_DNA"/>
</dbReference>
<gene>
    <name evidence="2" type="ORF">GTK09_23610</name>
</gene>
<comment type="caution">
    <text evidence="2">The sequence shown here is derived from an EMBL/GenBank/DDBJ whole genome shotgun (WGS) entry which is preliminary data.</text>
</comment>
<dbReference type="RefSeq" id="WP_163465865.1">
    <property type="nucleotide sequence ID" value="NZ_JAAAMG010000028.1"/>
</dbReference>
<keyword evidence="2" id="KW-0378">Hydrolase</keyword>
<dbReference type="GO" id="GO:0016787">
    <property type="term" value="F:hydrolase activity"/>
    <property type="evidence" value="ECO:0007669"/>
    <property type="project" value="UniProtKB-KW"/>
</dbReference>
<accession>A0A6N9TEX2</accession>
<reference evidence="2 3" key="1">
    <citation type="submission" date="2020-01" db="EMBL/GenBank/DDBJ databases">
        <title>Jiella pacifica sp. nov.</title>
        <authorList>
            <person name="Xue Z."/>
            <person name="Zhu S."/>
            <person name="Chen J."/>
            <person name="Yang J."/>
        </authorList>
    </citation>
    <scope>NUCLEOTIDE SEQUENCE [LARGE SCALE GENOMIC DNA]</scope>
    <source>
        <strain evidence="2 3">40Bstr34</strain>
    </source>
</reference>
<dbReference type="InterPro" id="IPR036866">
    <property type="entry name" value="RibonucZ/Hydroxyglut_hydro"/>
</dbReference>